<dbReference type="RefSeq" id="WP_093310887.1">
    <property type="nucleotide sequence ID" value="NZ_FOZG01000001.1"/>
</dbReference>
<evidence type="ECO:0000256" key="7">
    <source>
        <dbReference type="ARBA" id="ARBA00023136"/>
    </source>
</evidence>
<dbReference type="CDD" id="cd04187">
    <property type="entry name" value="DPM1_like_bac"/>
    <property type="match status" value="1"/>
</dbReference>
<gene>
    <name evidence="10" type="ORF">SAMN05192580_0748</name>
</gene>
<keyword evidence="3 10" id="KW-0808">Transferase</keyword>
<dbReference type="PANTHER" id="PTHR48090:SF3">
    <property type="entry name" value="UNDECAPRENYL-PHOSPHATE 4-DEOXY-4-FORMAMIDO-L-ARABINOSE TRANSFERASE"/>
    <property type="match status" value="1"/>
</dbReference>
<dbReference type="AlphaFoldDB" id="A0A1I6JT40"/>
<dbReference type="EMBL" id="FOZG01000001">
    <property type="protein sequence ID" value="SFR81710.1"/>
    <property type="molecule type" value="Genomic_DNA"/>
</dbReference>
<evidence type="ECO:0000313" key="11">
    <source>
        <dbReference type="Proteomes" id="UP000198824"/>
    </source>
</evidence>
<dbReference type="InterPro" id="IPR029044">
    <property type="entry name" value="Nucleotide-diphossugar_trans"/>
</dbReference>
<dbReference type="STRING" id="1166337.SAMN05192580_0748"/>
<evidence type="ECO:0000256" key="2">
    <source>
        <dbReference type="ARBA" id="ARBA00022676"/>
    </source>
</evidence>
<keyword evidence="6 8" id="KW-1133">Transmembrane helix</keyword>
<organism evidence="10 11">
    <name type="scientific">Sphingomonas jatrophae</name>
    <dbReference type="NCBI Taxonomy" id="1166337"/>
    <lineage>
        <taxon>Bacteria</taxon>
        <taxon>Pseudomonadati</taxon>
        <taxon>Pseudomonadota</taxon>
        <taxon>Alphaproteobacteria</taxon>
        <taxon>Sphingomonadales</taxon>
        <taxon>Sphingomonadaceae</taxon>
        <taxon>Sphingomonas</taxon>
    </lineage>
</organism>
<dbReference type="GO" id="GO:0009103">
    <property type="term" value="P:lipopolysaccharide biosynthetic process"/>
    <property type="evidence" value="ECO:0007669"/>
    <property type="project" value="UniProtKB-KW"/>
</dbReference>
<dbReference type="PANTHER" id="PTHR48090">
    <property type="entry name" value="UNDECAPRENYL-PHOSPHATE 4-DEOXY-4-FORMAMIDO-L-ARABINOSE TRANSFERASE-RELATED"/>
    <property type="match status" value="1"/>
</dbReference>
<evidence type="ECO:0000256" key="6">
    <source>
        <dbReference type="ARBA" id="ARBA00022989"/>
    </source>
</evidence>
<reference evidence="10 11" key="1">
    <citation type="submission" date="2016-10" db="EMBL/GenBank/DDBJ databases">
        <authorList>
            <person name="de Groot N.N."/>
        </authorList>
    </citation>
    <scope>NUCLEOTIDE SEQUENCE [LARGE SCALE GENOMIC DNA]</scope>
    <source>
        <strain evidence="10 11">S5-249</strain>
    </source>
</reference>
<feature type="transmembrane region" description="Helical" evidence="8">
    <location>
        <begin position="264"/>
        <end position="284"/>
    </location>
</feature>
<dbReference type="SUPFAM" id="SSF53448">
    <property type="entry name" value="Nucleotide-diphospho-sugar transferases"/>
    <property type="match status" value="1"/>
</dbReference>
<protein>
    <submittedName>
        <fullName evidence="10">Glycosyltransferase involved in cell wall bisynthesis</fullName>
    </submittedName>
</protein>
<feature type="domain" description="Glycosyltransferase 2-like" evidence="9">
    <location>
        <begin position="9"/>
        <end position="133"/>
    </location>
</feature>
<evidence type="ECO:0000256" key="4">
    <source>
        <dbReference type="ARBA" id="ARBA00022692"/>
    </source>
</evidence>
<evidence type="ECO:0000259" key="9">
    <source>
        <dbReference type="Pfam" id="PF00535"/>
    </source>
</evidence>
<evidence type="ECO:0000256" key="1">
    <source>
        <dbReference type="ARBA" id="ARBA00022475"/>
    </source>
</evidence>
<accession>A0A1I6JT40</accession>
<dbReference type="Pfam" id="PF00535">
    <property type="entry name" value="Glycos_transf_2"/>
    <property type="match status" value="1"/>
</dbReference>
<dbReference type="GO" id="GO:0005886">
    <property type="term" value="C:plasma membrane"/>
    <property type="evidence" value="ECO:0007669"/>
    <property type="project" value="TreeGrafter"/>
</dbReference>
<evidence type="ECO:0000256" key="8">
    <source>
        <dbReference type="SAM" id="Phobius"/>
    </source>
</evidence>
<keyword evidence="4 8" id="KW-0812">Transmembrane</keyword>
<evidence type="ECO:0000256" key="3">
    <source>
        <dbReference type="ARBA" id="ARBA00022679"/>
    </source>
</evidence>
<dbReference type="InterPro" id="IPR001173">
    <property type="entry name" value="Glyco_trans_2-like"/>
</dbReference>
<feature type="transmembrane region" description="Helical" evidence="8">
    <location>
        <begin position="234"/>
        <end position="258"/>
    </location>
</feature>
<name>A0A1I6JT40_9SPHN</name>
<dbReference type="OrthoDB" id="9807795at2"/>
<keyword evidence="5" id="KW-0448">Lipopolysaccharide biosynthesis</keyword>
<evidence type="ECO:0000313" key="10">
    <source>
        <dbReference type="EMBL" id="SFR81710.1"/>
    </source>
</evidence>
<proteinExistence type="predicted"/>
<keyword evidence="7 8" id="KW-0472">Membrane</keyword>
<dbReference type="Gene3D" id="3.90.550.10">
    <property type="entry name" value="Spore Coat Polysaccharide Biosynthesis Protein SpsA, Chain A"/>
    <property type="match status" value="1"/>
</dbReference>
<sequence>MSQADPVFSVVIPTRNEEENALPIAAAVIGEMERIGDTFELIFIDNHSDDRTVELLKDLCARDPRVKLIVNARNFGQMRSPTHGIYQARGRAVINMCADFQDPPELLPRFVERWRSGFDIVLGVRQSEKSSVQLGLVRRFSYWAAATFGDYPIIPNATGFGLYDRRVVQAVAKIQEPEPFFRGMLVETGYSVDTISYIRPERAGGVSNNNFFALLEFALSSLAGMSKRLLRVPLHIGALMLMASLLLLVAGIVAGVLGGRVWPWIVGAIAQAQVGGLFIFLGLMGDQIRLISERTRRTPLVIERERINFTDEA</sequence>
<keyword evidence="1" id="KW-1003">Cell membrane</keyword>
<keyword evidence="11" id="KW-1185">Reference proteome</keyword>
<dbReference type="Proteomes" id="UP000198824">
    <property type="component" value="Unassembled WGS sequence"/>
</dbReference>
<dbReference type="InterPro" id="IPR050256">
    <property type="entry name" value="Glycosyltransferase_2"/>
</dbReference>
<evidence type="ECO:0000256" key="5">
    <source>
        <dbReference type="ARBA" id="ARBA00022985"/>
    </source>
</evidence>
<dbReference type="GO" id="GO:0016757">
    <property type="term" value="F:glycosyltransferase activity"/>
    <property type="evidence" value="ECO:0007669"/>
    <property type="project" value="UniProtKB-KW"/>
</dbReference>
<keyword evidence="2" id="KW-0328">Glycosyltransferase</keyword>